<evidence type="ECO:0000313" key="1">
    <source>
        <dbReference type="EMBL" id="GBM48718.1"/>
    </source>
</evidence>
<sequence>MTVPCFYLQLPSPRRRQFKATNCQAAKKRKKNSKRRGECGFVEEEPGGEDRFWGHSLLQSRSERGGTARVTGFPIHKKKGTCKNFTLQLWSRLVLEDMYCCRRSSPSEELTSFFCWFAGDTRPRP</sequence>
<comment type="caution">
    <text evidence="1">The sequence shown here is derived from an EMBL/GenBank/DDBJ whole genome shotgun (WGS) entry which is preliminary data.</text>
</comment>
<organism evidence="1 2">
    <name type="scientific">Araneus ventricosus</name>
    <name type="common">Orbweaver spider</name>
    <name type="synonym">Epeira ventricosa</name>
    <dbReference type="NCBI Taxonomy" id="182803"/>
    <lineage>
        <taxon>Eukaryota</taxon>
        <taxon>Metazoa</taxon>
        <taxon>Ecdysozoa</taxon>
        <taxon>Arthropoda</taxon>
        <taxon>Chelicerata</taxon>
        <taxon>Arachnida</taxon>
        <taxon>Araneae</taxon>
        <taxon>Araneomorphae</taxon>
        <taxon>Entelegynae</taxon>
        <taxon>Araneoidea</taxon>
        <taxon>Araneidae</taxon>
        <taxon>Araneus</taxon>
    </lineage>
</organism>
<evidence type="ECO:0000313" key="2">
    <source>
        <dbReference type="Proteomes" id="UP000499080"/>
    </source>
</evidence>
<dbReference type="AlphaFoldDB" id="A0A4Y2G7Y3"/>
<reference evidence="1 2" key="1">
    <citation type="journal article" date="2019" name="Sci. Rep.">
        <title>Orb-weaving spider Araneus ventricosus genome elucidates the spidroin gene catalogue.</title>
        <authorList>
            <person name="Kono N."/>
            <person name="Nakamura H."/>
            <person name="Ohtoshi R."/>
            <person name="Moran D.A.P."/>
            <person name="Shinohara A."/>
            <person name="Yoshida Y."/>
            <person name="Fujiwara M."/>
            <person name="Mori M."/>
            <person name="Tomita M."/>
            <person name="Arakawa K."/>
        </authorList>
    </citation>
    <scope>NUCLEOTIDE SEQUENCE [LARGE SCALE GENOMIC DNA]</scope>
</reference>
<name>A0A4Y2G7Y3_ARAVE</name>
<protein>
    <submittedName>
        <fullName evidence="1">Uncharacterized protein</fullName>
    </submittedName>
</protein>
<gene>
    <name evidence="1" type="ORF">AVEN_152420_1</name>
</gene>
<accession>A0A4Y2G7Y3</accession>
<keyword evidence="2" id="KW-1185">Reference proteome</keyword>
<dbReference type="EMBL" id="BGPR01001225">
    <property type="protein sequence ID" value="GBM48718.1"/>
    <property type="molecule type" value="Genomic_DNA"/>
</dbReference>
<dbReference type="Proteomes" id="UP000499080">
    <property type="component" value="Unassembled WGS sequence"/>
</dbReference>
<dbReference type="OrthoDB" id="10529150at2759"/>
<proteinExistence type="predicted"/>